<evidence type="ECO:0000313" key="2">
    <source>
        <dbReference type="EMBL" id="OAH59045.1"/>
    </source>
</evidence>
<dbReference type="RefSeq" id="WP_063966760.1">
    <property type="nucleotide sequence ID" value="NZ_JBCNAN010000007.1"/>
</dbReference>
<comment type="caution">
    <text evidence="2">The sequence shown here is derived from an EMBL/GenBank/DDBJ whole genome shotgun (WGS) entry which is preliminary data.</text>
</comment>
<dbReference type="STRING" id="29332.AWH48_08245"/>
<evidence type="ECO:0008006" key="4">
    <source>
        <dbReference type="Google" id="ProtNLM"/>
    </source>
</evidence>
<keyword evidence="1" id="KW-0812">Transmembrane</keyword>
<keyword evidence="3" id="KW-1185">Reference proteome</keyword>
<keyword evidence="1" id="KW-1133">Transmembrane helix</keyword>
<reference evidence="2 3" key="1">
    <citation type="submission" date="2016-01" db="EMBL/GenBank/DDBJ databases">
        <title>Investigation of taxonomic status of Bacillus aminovorans.</title>
        <authorList>
            <person name="Verma A."/>
            <person name="Pal Y."/>
            <person name="Krishnamurthi S."/>
        </authorList>
    </citation>
    <scope>NUCLEOTIDE SEQUENCE [LARGE SCALE GENOMIC DNA]</scope>
    <source>
        <strain evidence="2 3">DSM 1314</strain>
    </source>
</reference>
<keyword evidence="1" id="KW-0472">Membrane</keyword>
<sequence>MAYRLQLFKGLFRSTDQLYQLSQAEKIRGLWTKFSLLLLGSVLLSLLAGYLGIQGESVSTYMAESDTSTYEWLKVLFAAGSGLWGLLFPLFFIFIPALLFWTFLEIDFKKLVGLQCIVLTIYLIEYALLIAWNVFFSIPRDSSPFSLGVVAQYATENVIVIRFFSFITIFQVWILVIQYRFLRTSEAKGAPFVFLMVFLMGLAFWILSTLFTSIHVENLF</sequence>
<gene>
    <name evidence="2" type="ORF">AWH49_05125</name>
</gene>
<dbReference type="EMBL" id="LQWY01000067">
    <property type="protein sequence ID" value="OAH59045.1"/>
    <property type="molecule type" value="Genomic_DNA"/>
</dbReference>
<organism evidence="2 3">
    <name type="scientific">Domibacillus aminovorans</name>
    <dbReference type="NCBI Taxonomy" id="29332"/>
    <lineage>
        <taxon>Bacteria</taxon>
        <taxon>Bacillati</taxon>
        <taxon>Bacillota</taxon>
        <taxon>Bacilli</taxon>
        <taxon>Bacillales</taxon>
        <taxon>Bacillaceae</taxon>
        <taxon>Domibacillus</taxon>
    </lineage>
</organism>
<feature type="transmembrane region" description="Helical" evidence="1">
    <location>
        <begin position="34"/>
        <end position="53"/>
    </location>
</feature>
<accession>A0A177L199</accession>
<protein>
    <recommendedName>
        <fullName evidence="4">Yip1 domain-containing protein</fullName>
    </recommendedName>
</protein>
<name>A0A177L199_9BACI</name>
<feature type="transmembrane region" description="Helical" evidence="1">
    <location>
        <begin position="189"/>
        <end position="214"/>
    </location>
</feature>
<evidence type="ECO:0000313" key="3">
    <source>
        <dbReference type="Proteomes" id="UP000076935"/>
    </source>
</evidence>
<proteinExistence type="predicted"/>
<dbReference type="Proteomes" id="UP000076935">
    <property type="component" value="Unassembled WGS sequence"/>
</dbReference>
<feature type="transmembrane region" description="Helical" evidence="1">
    <location>
        <begin position="116"/>
        <end position="138"/>
    </location>
</feature>
<feature type="transmembrane region" description="Helical" evidence="1">
    <location>
        <begin position="73"/>
        <end position="104"/>
    </location>
</feature>
<feature type="transmembrane region" description="Helical" evidence="1">
    <location>
        <begin position="158"/>
        <end position="177"/>
    </location>
</feature>
<dbReference type="AlphaFoldDB" id="A0A177L199"/>
<evidence type="ECO:0000256" key="1">
    <source>
        <dbReference type="SAM" id="Phobius"/>
    </source>
</evidence>